<protein>
    <submittedName>
        <fullName evidence="2">Uncharacterized protein</fullName>
    </submittedName>
</protein>
<dbReference type="InParanoid" id="A0A200QA52"/>
<keyword evidence="3" id="KW-1185">Reference proteome</keyword>
<dbReference type="EMBL" id="MVGT01002617">
    <property type="protein sequence ID" value="OVA07287.1"/>
    <property type="molecule type" value="Genomic_DNA"/>
</dbReference>
<reference evidence="2 3" key="1">
    <citation type="journal article" date="2017" name="Mol. Plant">
        <title>The Genome of Medicinal Plant Macleaya cordata Provides New Insights into Benzylisoquinoline Alkaloids Metabolism.</title>
        <authorList>
            <person name="Liu X."/>
            <person name="Liu Y."/>
            <person name="Huang P."/>
            <person name="Ma Y."/>
            <person name="Qing Z."/>
            <person name="Tang Q."/>
            <person name="Cao H."/>
            <person name="Cheng P."/>
            <person name="Zheng Y."/>
            <person name="Yuan Z."/>
            <person name="Zhou Y."/>
            <person name="Liu J."/>
            <person name="Tang Z."/>
            <person name="Zhuo Y."/>
            <person name="Zhang Y."/>
            <person name="Yu L."/>
            <person name="Huang J."/>
            <person name="Yang P."/>
            <person name="Peng Q."/>
            <person name="Zhang J."/>
            <person name="Jiang W."/>
            <person name="Zhang Z."/>
            <person name="Lin K."/>
            <person name="Ro D.K."/>
            <person name="Chen X."/>
            <person name="Xiong X."/>
            <person name="Shang Y."/>
            <person name="Huang S."/>
            <person name="Zeng J."/>
        </authorList>
    </citation>
    <scope>NUCLEOTIDE SEQUENCE [LARGE SCALE GENOMIC DNA]</scope>
    <source>
        <strain evidence="3">cv. BLH2017</strain>
        <tissue evidence="2">Root</tissue>
    </source>
</reference>
<proteinExistence type="predicted"/>
<feature type="compositionally biased region" description="Polar residues" evidence="1">
    <location>
        <begin position="73"/>
        <end position="82"/>
    </location>
</feature>
<feature type="region of interest" description="Disordered" evidence="1">
    <location>
        <begin position="73"/>
        <end position="97"/>
    </location>
</feature>
<accession>A0A200QA52</accession>
<evidence type="ECO:0000256" key="1">
    <source>
        <dbReference type="SAM" id="MobiDB-lite"/>
    </source>
</evidence>
<organism evidence="2 3">
    <name type="scientific">Macleaya cordata</name>
    <name type="common">Five-seeded plume-poppy</name>
    <name type="synonym">Bocconia cordata</name>
    <dbReference type="NCBI Taxonomy" id="56857"/>
    <lineage>
        <taxon>Eukaryota</taxon>
        <taxon>Viridiplantae</taxon>
        <taxon>Streptophyta</taxon>
        <taxon>Embryophyta</taxon>
        <taxon>Tracheophyta</taxon>
        <taxon>Spermatophyta</taxon>
        <taxon>Magnoliopsida</taxon>
        <taxon>Ranunculales</taxon>
        <taxon>Papaveraceae</taxon>
        <taxon>Papaveroideae</taxon>
        <taxon>Macleaya</taxon>
    </lineage>
</organism>
<dbReference type="AlphaFoldDB" id="A0A200QA52"/>
<dbReference type="Proteomes" id="UP000195402">
    <property type="component" value="Unassembled WGS sequence"/>
</dbReference>
<sequence>MVAAQLLAGAFIVVPNTLVLKPNCVILRRPANQYRSIIIRAAVKPKAATPPPVGKGKKPPQTNAVLMATTDTRSSLTVMSESSENKKTNKGQTNIKV</sequence>
<name>A0A200QA52_MACCD</name>
<comment type="caution">
    <text evidence="2">The sequence shown here is derived from an EMBL/GenBank/DDBJ whole genome shotgun (WGS) entry which is preliminary data.</text>
</comment>
<evidence type="ECO:0000313" key="3">
    <source>
        <dbReference type="Proteomes" id="UP000195402"/>
    </source>
</evidence>
<evidence type="ECO:0000313" key="2">
    <source>
        <dbReference type="EMBL" id="OVA07287.1"/>
    </source>
</evidence>
<gene>
    <name evidence="2" type="ORF">BVC80_1601g38</name>
</gene>